<feature type="region of interest" description="Disordered" evidence="1">
    <location>
        <begin position="1"/>
        <end position="41"/>
    </location>
</feature>
<feature type="compositionally biased region" description="Basic and acidic residues" evidence="1">
    <location>
        <begin position="26"/>
        <end position="41"/>
    </location>
</feature>
<accession>A0A146G0G1</accession>
<reference evidence="2 3" key="1">
    <citation type="journal article" date="2016" name="DNA Res.">
        <title>Genome sequence of Aspergillus luchuensis NBRC 4314.</title>
        <authorList>
            <person name="Yamada O."/>
            <person name="Machida M."/>
            <person name="Hosoyama A."/>
            <person name="Goto M."/>
            <person name="Takahashi T."/>
            <person name="Futagami T."/>
            <person name="Yamagata Y."/>
            <person name="Takeuchi M."/>
            <person name="Kobayashi T."/>
            <person name="Koike H."/>
            <person name="Abe K."/>
            <person name="Asai K."/>
            <person name="Arita M."/>
            <person name="Fujita N."/>
            <person name="Fukuda K."/>
            <person name="Higa K."/>
            <person name="Horikawa H."/>
            <person name="Ishikawa T."/>
            <person name="Jinno K."/>
            <person name="Kato Y."/>
            <person name="Kirimura K."/>
            <person name="Mizutani O."/>
            <person name="Nakasone K."/>
            <person name="Sano M."/>
            <person name="Shiraishi Y."/>
            <person name="Tsukahara M."/>
            <person name="Gomi K."/>
        </authorList>
    </citation>
    <scope>NUCLEOTIDE SEQUENCE [LARGE SCALE GENOMIC DNA]</scope>
    <source>
        <strain evidence="2 3">RIB 2604</strain>
    </source>
</reference>
<reference evidence="3" key="2">
    <citation type="submission" date="2016-02" db="EMBL/GenBank/DDBJ databases">
        <title>Genome sequencing of Aspergillus luchuensis NBRC 4314.</title>
        <authorList>
            <person name="Yamada O."/>
        </authorList>
    </citation>
    <scope>NUCLEOTIDE SEQUENCE [LARGE SCALE GENOMIC DNA]</scope>
    <source>
        <strain evidence="3">RIB 2604</strain>
    </source>
</reference>
<dbReference type="EMBL" id="BCWF01000034">
    <property type="protein sequence ID" value="GAT30612.1"/>
    <property type="molecule type" value="Genomic_DNA"/>
</dbReference>
<proteinExistence type="predicted"/>
<protein>
    <submittedName>
        <fullName evidence="2">Uncharacterized protein</fullName>
    </submittedName>
</protein>
<sequence>MAEDAENDAVGPSSAGRTNTEISQRLGEHDKLDDGPRMVGI</sequence>
<evidence type="ECO:0000313" key="3">
    <source>
        <dbReference type="Proteomes" id="UP000075230"/>
    </source>
</evidence>
<name>A0A146G0G1_ASPKA</name>
<evidence type="ECO:0000256" key="1">
    <source>
        <dbReference type="SAM" id="MobiDB-lite"/>
    </source>
</evidence>
<evidence type="ECO:0000313" key="2">
    <source>
        <dbReference type="EMBL" id="GAT30612.1"/>
    </source>
</evidence>
<gene>
    <name evidence="2" type="ORF">RIB2604_03501720</name>
</gene>
<dbReference type="Proteomes" id="UP000075230">
    <property type="component" value="Unassembled WGS sequence"/>
</dbReference>
<dbReference type="AlphaFoldDB" id="A0A146G0G1"/>
<comment type="caution">
    <text evidence="2">The sequence shown here is derived from an EMBL/GenBank/DDBJ whole genome shotgun (WGS) entry which is preliminary data.</text>
</comment>
<organism evidence="2 3">
    <name type="scientific">Aspergillus kawachii</name>
    <name type="common">White koji mold</name>
    <name type="synonym">Aspergillus awamori var. kawachi</name>
    <dbReference type="NCBI Taxonomy" id="1069201"/>
    <lineage>
        <taxon>Eukaryota</taxon>
        <taxon>Fungi</taxon>
        <taxon>Dikarya</taxon>
        <taxon>Ascomycota</taxon>
        <taxon>Pezizomycotina</taxon>
        <taxon>Eurotiomycetes</taxon>
        <taxon>Eurotiomycetidae</taxon>
        <taxon>Eurotiales</taxon>
        <taxon>Aspergillaceae</taxon>
        <taxon>Aspergillus</taxon>
        <taxon>Aspergillus subgen. Circumdati</taxon>
    </lineage>
</organism>